<evidence type="ECO:0000259" key="2">
    <source>
        <dbReference type="SMART" id="SM00477"/>
    </source>
</evidence>
<feature type="signal peptide" evidence="1">
    <location>
        <begin position="1"/>
        <end position="17"/>
    </location>
</feature>
<proteinExistence type="predicted"/>
<dbReference type="AlphaFoldDB" id="A0A3M6UVG1"/>
<dbReference type="OMA" id="INEDYFA"/>
<name>A0A3M6UVG1_POCDA</name>
<evidence type="ECO:0000313" key="5">
    <source>
        <dbReference type="Proteomes" id="UP000275408"/>
    </source>
</evidence>
<dbReference type="Proteomes" id="UP000275408">
    <property type="component" value="Unassembled WGS sequence"/>
</dbReference>
<dbReference type="Gene3D" id="3.40.570.10">
    <property type="entry name" value="Extracellular Endonuclease, subunit A"/>
    <property type="match status" value="1"/>
</dbReference>
<evidence type="ECO:0000313" key="4">
    <source>
        <dbReference type="EMBL" id="RMX57625.1"/>
    </source>
</evidence>
<dbReference type="PANTHER" id="PTHR21472:SF15">
    <property type="entry name" value="ENDONUCLEASE DOMAIN-CONTAINING 1 PROTEIN-RELATED"/>
    <property type="match status" value="1"/>
</dbReference>
<dbReference type="PANTHER" id="PTHR21472">
    <property type="entry name" value="ENDONUCLEASE DOMAIN-CONTAINING 1 PROTEIN ENDOD1"/>
    <property type="match status" value="1"/>
</dbReference>
<dbReference type="GO" id="GO:0003676">
    <property type="term" value="F:nucleic acid binding"/>
    <property type="evidence" value="ECO:0007669"/>
    <property type="project" value="InterPro"/>
</dbReference>
<dbReference type="GO" id="GO:0046872">
    <property type="term" value="F:metal ion binding"/>
    <property type="evidence" value="ECO:0007669"/>
    <property type="project" value="InterPro"/>
</dbReference>
<evidence type="ECO:0000259" key="3">
    <source>
        <dbReference type="SMART" id="SM00892"/>
    </source>
</evidence>
<feature type="domain" description="DNA/RNA non-specific endonuclease/pyrophosphatase/phosphodiesterase" evidence="3">
    <location>
        <begin position="70"/>
        <end position="305"/>
    </location>
</feature>
<organism evidence="4 5">
    <name type="scientific">Pocillopora damicornis</name>
    <name type="common">Cauliflower coral</name>
    <name type="synonym">Millepora damicornis</name>
    <dbReference type="NCBI Taxonomy" id="46731"/>
    <lineage>
        <taxon>Eukaryota</taxon>
        <taxon>Metazoa</taxon>
        <taxon>Cnidaria</taxon>
        <taxon>Anthozoa</taxon>
        <taxon>Hexacorallia</taxon>
        <taxon>Scleractinia</taxon>
        <taxon>Astrocoeniina</taxon>
        <taxon>Pocilloporidae</taxon>
        <taxon>Pocillopora</taxon>
    </lineage>
</organism>
<feature type="chain" id="PRO_5018171625" description="DNA/RNA non-specific endonuclease domain-containing protein" evidence="1">
    <location>
        <begin position="18"/>
        <end position="313"/>
    </location>
</feature>
<dbReference type="InterPro" id="IPR039015">
    <property type="entry name" value="ENDOD1"/>
</dbReference>
<protein>
    <recommendedName>
        <fullName evidence="6">DNA/RNA non-specific endonuclease domain-containing protein</fullName>
    </recommendedName>
</protein>
<evidence type="ECO:0000256" key="1">
    <source>
        <dbReference type="SAM" id="SignalP"/>
    </source>
</evidence>
<dbReference type="GO" id="GO:0016787">
    <property type="term" value="F:hydrolase activity"/>
    <property type="evidence" value="ECO:0007669"/>
    <property type="project" value="InterPro"/>
</dbReference>
<accession>A0A3M6UVG1</accession>
<keyword evidence="1" id="KW-0732">Signal</keyword>
<keyword evidence="5" id="KW-1185">Reference proteome</keyword>
<dbReference type="InterPro" id="IPR044929">
    <property type="entry name" value="DNA/RNA_non-sp_Endonuclease_sf"/>
</dbReference>
<dbReference type="InterPro" id="IPR001604">
    <property type="entry name" value="Endo_G_ENPP1-like_dom"/>
</dbReference>
<dbReference type="EMBL" id="RCHS01000628">
    <property type="protein sequence ID" value="RMX57625.1"/>
    <property type="molecule type" value="Genomic_DNA"/>
</dbReference>
<gene>
    <name evidence="4" type="ORF">pdam_00015726</name>
</gene>
<feature type="domain" description="ENPP1-3/EXOG-like endonuclease/phosphodiesterase" evidence="2">
    <location>
        <begin position="71"/>
        <end position="298"/>
    </location>
</feature>
<dbReference type="InterPro" id="IPR044925">
    <property type="entry name" value="His-Me_finger_sf"/>
</dbReference>
<dbReference type="SMART" id="SM00477">
    <property type="entry name" value="NUC"/>
    <property type="match status" value="1"/>
</dbReference>
<reference evidence="4 5" key="1">
    <citation type="journal article" date="2018" name="Sci. Rep.">
        <title>Comparative analysis of the Pocillopora damicornis genome highlights role of immune system in coral evolution.</title>
        <authorList>
            <person name="Cunning R."/>
            <person name="Bay R.A."/>
            <person name="Gillette P."/>
            <person name="Baker A.C."/>
            <person name="Traylor-Knowles N."/>
        </authorList>
    </citation>
    <scope>NUCLEOTIDE SEQUENCE [LARGE SCALE GENOMIC DNA]</scope>
    <source>
        <strain evidence="4">RSMAS</strain>
        <tissue evidence="4">Whole animal</tissue>
    </source>
</reference>
<evidence type="ECO:0008006" key="6">
    <source>
        <dbReference type="Google" id="ProtNLM"/>
    </source>
</evidence>
<dbReference type="SUPFAM" id="SSF54060">
    <property type="entry name" value="His-Me finger endonucleases"/>
    <property type="match status" value="1"/>
</dbReference>
<dbReference type="SMART" id="SM00892">
    <property type="entry name" value="Endonuclease_NS"/>
    <property type="match status" value="1"/>
</dbReference>
<comment type="caution">
    <text evidence="4">The sequence shown here is derived from an EMBL/GenBank/DDBJ whole genome shotgun (WGS) entry which is preliminary data.</text>
</comment>
<dbReference type="Pfam" id="PF01223">
    <property type="entry name" value="Endonuclease_NS"/>
    <property type="match status" value="1"/>
</dbReference>
<dbReference type="InterPro" id="IPR020821">
    <property type="entry name" value="ENPP1-3/EXOG-like_nuc-like"/>
</dbReference>
<dbReference type="OrthoDB" id="5955262at2759"/>
<sequence length="313" mass="34691">MKTTTVWCLVIAISVLAVTESSKRNSTEESPNEGKKFLWDGPTASAFFVEGKRPVGLPDINRGKDIQQGTPPSFVSLFDPSTNTPFYSAYRVLPEQAKYIGTNSRPNAKWRNPPGVSGLNDAYKQANREAQNKYGDQLTRGHMNPSGINSFDKTYMKNTFTLANTVPQFKASNSGPWNDFENKIKEYAKTTCGNKTRQGTLYLLTGRSENGLKDVPKPSITNTFTVKTKTLSLDTPQAVWTAGCCVWKVTGKPTEEAESFAVMSNNHYDTNQLHQTEMSVNDLEKRLKAAASKAKVDLFPGNTNCARNYHPLP</sequence>